<dbReference type="InterPro" id="IPR012341">
    <property type="entry name" value="6hp_glycosidase-like_sf"/>
</dbReference>
<evidence type="ECO:0000313" key="5">
    <source>
        <dbReference type="EMBL" id="KGE88620.1"/>
    </source>
</evidence>
<dbReference type="InterPro" id="IPR008928">
    <property type="entry name" value="6-hairpin_glycosidase_sf"/>
</dbReference>
<dbReference type="OrthoDB" id="9781878at2"/>
<evidence type="ECO:0000256" key="3">
    <source>
        <dbReference type="ARBA" id="ARBA00023295"/>
    </source>
</evidence>
<organism evidence="5 6">
    <name type="scientific">Phaeodactylibacter xiamenensis</name>
    <dbReference type="NCBI Taxonomy" id="1524460"/>
    <lineage>
        <taxon>Bacteria</taxon>
        <taxon>Pseudomonadati</taxon>
        <taxon>Bacteroidota</taxon>
        <taxon>Saprospiria</taxon>
        <taxon>Saprospirales</taxon>
        <taxon>Haliscomenobacteraceae</taxon>
        <taxon>Phaeodactylibacter</taxon>
    </lineage>
</organism>
<keyword evidence="3" id="KW-0326">Glycosidase</keyword>
<dbReference type="GO" id="GO:0009311">
    <property type="term" value="P:oligosaccharide metabolic process"/>
    <property type="evidence" value="ECO:0007669"/>
    <property type="project" value="InterPro"/>
</dbReference>
<dbReference type="RefSeq" id="WP_044218330.1">
    <property type="nucleotide sequence ID" value="NZ_JBKAGJ010000006.1"/>
</dbReference>
<feature type="domain" description="Mannosylglycerate hydrolase MGH1-like glycoside hydrolase" evidence="4">
    <location>
        <begin position="30"/>
        <end position="429"/>
    </location>
</feature>
<dbReference type="InterPro" id="IPR004888">
    <property type="entry name" value="Glycoside_hydrolase_63"/>
</dbReference>
<dbReference type="PANTHER" id="PTHR10412:SF11">
    <property type="entry name" value="MANNOSYL-OLIGOSACCHARIDE GLUCOSIDASE"/>
    <property type="match status" value="1"/>
</dbReference>
<gene>
    <name evidence="5" type="ORF">IX84_08085</name>
</gene>
<proteinExistence type="inferred from homology"/>
<name>A0A098S934_9BACT</name>
<keyword evidence="2" id="KW-0378">Hydrolase</keyword>
<sequence>MNQAQLQQMAQVVLDQNWNGQFTKPAPSLYPHQWNWDAGFIAIGNAYDNFGRAMAEMRHLFSAQWKNGLVPQIVFGDDPQARYFPGPGFWQAHRSAQAPEHIQTSGITMPPVHGFVLWKMYEVAADKAQAKAFLKEMYPKVLALHRYLYDYRDPEEEGLVYIRHPWEGGTDNSPIWDRTLSRMQIDRDQLPAYERKDLQKPKAAEHRPTQEDYDRYVYLVDLFRQHDYDDQKIYEECPFLIQDPLFNGILSWSNEALIQIGSLIGEDITEPMQWHELTVWSMNEKLWDEDRGIYNAFDLRAGEIIPVHTSSGLIPLCGEVPTQEQAEAMLRTLESPAFGGKDSGILLCPTYSMEAKDINYKKYWRGPVWINLNWLLYHGLMRYDMTEMADRIRKHSLELLSRHGFYEYFDPRRPAEGEIGCGTDQFSWSAALCLDFLQGEMSG</sequence>
<dbReference type="STRING" id="1524460.IX84_08085"/>
<dbReference type="Gene3D" id="1.50.10.10">
    <property type="match status" value="1"/>
</dbReference>
<dbReference type="EMBL" id="JPOS01000018">
    <property type="protein sequence ID" value="KGE88620.1"/>
    <property type="molecule type" value="Genomic_DNA"/>
</dbReference>
<evidence type="ECO:0000256" key="1">
    <source>
        <dbReference type="ARBA" id="ARBA00010833"/>
    </source>
</evidence>
<dbReference type="Proteomes" id="UP000029736">
    <property type="component" value="Unassembled WGS sequence"/>
</dbReference>
<evidence type="ECO:0000259" key="4">
    <source>
        <dbReference type="Pfam" id="PF22422"/>
    </source>
</evidence>
<evidence type="ECO:0000313" key="6">
    <source>
        <dbReference type="Proteomes" id="UP000029736"/>
    </source>
</evidence>
<dbReference type="InterPro" id="IPR054491">
    <property type="entry name" value="MGH1-like_GH"/>
</dbReference>
<comment type="similarity">
    <text evidence="1">Belongs to the glycosyl hydrolase 63 family.</text>
</comment>
<accession>A0A098S934</accession>
<dbReference type="PANTHER" id="PTHR10412">
    <property type="entry name" value="MANNOSYL-OLIGOSACCHARIDE GLUCOSIDASE"/>
    <property type="match status" value="1"/>
</dbReference>
<reference evidence="5 6" key="1">
    <citation type="journal article" date="2014" name="Int. J. Syst. Evol. Microbiol.">
        <title>Phaeodactylibacter xiamenensis gen. nov., sp. nov., a member of the family Saprospiraceae isolated from the marine alga Phaeodactylum tricornutum.</title>
        <authorList>
            <person name="Chen Z.Jr."/>
            <person name="Lei X."/>
            <person name="Lai Q."/>
            <person name="Li Y."/>
            <person name="Zhang B."/>
            <person name="Zhang J."/>
            <person name="Zhang H."/>
            <person name="Yang L."/>
            <person name="Zheng W."/>
            <person name="Tian Y."/>
            <person name="Yu Z."/>
            <person name="Xu H.Jr."/>
            <person name="Zheng T."/>
        </authorList>
    </citation>
    <scope>NUCLEOTIDE SEQUENCE [LARGE SCALE GENOMIC DNA]</scope>
    <source>
        <strain evidence="5 6">KD52</strain>
    </source>
</reference>
<dbReference type="GO" id="GO:0006487">
    <property type="term" value="P:protein N-linked glycosylation"/>
    <property type="evidence" value="ECO:0007669"/>
    <property type="project" value="TreeGrafter"/>
</dbReference>
<protein>
    <recommendedName>
        <fullName evidence="4">Mannosylglycerate hydrolase MGH1-like glycoside hydrolase domain-containing protein</fullName>
    </recommendedName>
</protein>
<dbReference type="Pfam" id="PF22422">
    <property type="entry name" value="MGH1-like_GH"/>
    <property type="match status" value="1"/>
</dbReference>
<dbReference type="AlphaFoldDB" id="A0A098S934"/>
<dbReference type="SUPFAM" id="SSF48208">
    <property type="entry name" value="Six-hairpin glycosidases"/>
    <property type="match status" value="1"/>
</dbReference>
<evidence type="ECO:0000256" key="2">
    <source>
        <dbReference type="ARBA" id="ARBA00022801"/>
    </source>
</evidence>
<keyword evidence="6" id="KW-1185">Reference proteome</keyword>
<dbReference type="GO" id="GO:0004573">
    <property type="term" value="F:Glc3Man9GlcNAc2 oligosaccharide glucosidase activity"/>
    <property type="evidence" value="ECO:0007669"/>
    <property type="project" value="InterPro"/>
</dbReference>
<comment type="caution">
    <text evidence="5">The sequence shown here is derived from an EMBL/GenBank/DDBJ whole genome shotgun (WGS) entry which is preliminary data.</text>
</comment>